<gene>
    <name evidence="1" type="ORF">METZ01_LOCUS485263</name>
</gene>
<dbReference type="SUPFAM" id="SSF101898">
    <property type="entry name" value="NHL repeat"/>
    <property type="match status" value="1"/>
</dbReference>
<proteinExistence type="predicted"/>
<dbReference type="EMBL" id="UINC01209406">
    <property type="protein sequence ID" value="SVE32409.1"/>
    <property type="molecule type" value="Genomic_DNA"/>
</dbReference>
<name>A0A383CK31_9ZZZZ</name>
<evidence type="ECO:0008006" key="2">
    <source>
        <dbReference type="Google" id="ProtNLM"/>
    </source>
</evidence>
<evidence type="ECO:0000313" key="1">
    <source>
        <dbReference type="EMBL" id="SVE32409.1"/>
    </source>
</evidence>
<reference evidence="1" key="1">
    <citation type="submission" date="2018-05" db="EMBL/GenBank/DDBJ databases">
        <authorList>
            <person name="Lanie J.A."/>
            <person name="Ng W.-L."/>
            <person name="Kazmierczak K.M."/>
            <person name="Andrzejewski T.M."/>
            <person name="Davidsen T.M."/>
            <person name="Wayne K.J."/>
            <person name="Tettelin H."/>
            <person name="Glass J.I."/>
            <person name="Rusch D."/>
            <person name="Podicherti R."/>
            <person name="Tsui H.-C.T."/>
            <person name="Winkler M.E."/>
        </authorList>
    </citation>
    <scope>NUCLEOTIDE SEQUENCE</scope>
</reference>
<dbReference type="AlphaFoldDB" id="A0A383CK31"/>
<dbReference type="Gene3D" id="2.120.10.30">
    <property type="entry name" value="TolB, C-terminal domain"/>
    <property type="match status" value="1"/>
</dbReference>
<dbReference type="InterPro" id="IPR011042">
    <property type="entry name" value="6-blade_b-propeller_TolB-like"/>
</dbReference>
<protein>
    <recommendedName>
        <fullName evidence="2">6-bladed beta-propeller</fullName>
    </recommendedName>
</protein>
<accession>A0A383CK31</accession>
<sequence length="94" mass="10596">MTTVGSGDYTYTLVENWAKLPPGETWGNTSSVATDSQDRVYVFQRKDPPVMIFDRDGNYLNSWGISAITDPHGIFIEDDHMYVTDRADSVALKF</sequence>
<organism evidence="1">
    <name type="scientific">marine metagenome</name>
    <dbReference type="NCBI Taxonomy" id="408172"/>
    <lineage>
        <taxon>unclassified sequences</taxon>
        <taxon>metagenomes</taxon>
        <taxon>ecological metagenomes</taxon>
    </lineage>
</organism>
<feature type="non-terminal residue" evidence="1">
    <location>
        <position position="94"/>
    </location>
</feature>